<dbReference type="Proteomes" id="UP000256862">
    <property type="component" value="Chromosome CO2235"/>
</dbReference>
<reference evidence="1" key="1">
    <citation type="submission" date="2018-01" db="EMBL/GenBank/DDBJ databases">
        <authorList>
            <person name="Clerissi C."/>
        </authorList>
    </citation>
    <scope>NUCLEOTIDE SEQUENCE</scope>
    <source>
        <strain evidence="1">Cupriavidus oxalaticus LMG 2235</strain>
    </source>
</reference>
<accession>A0A375FZT5</accession>
<proteinExistence type="predicted"/>
<gene>
    <name evidence="1" type="ORF">CO2235_150279</name>
</gene>
<comment type="caution">
    <text evidence="1">The sequence shown here is derived from an EMBL/GenBank/DDBJ whole genome shotgun (WGS) entry which is preliminary data.</text>
</comment>
<evidence type="ECO:0000313" key="1">
    <source>
        <dbReference type="EMBL" id="SPC12624.1"/>
    </source>
</evidence>
<protein>
    <submittedName>
        <fullName evidence="1">Uncharacterized protein</fullName>
    </submittedName>
</protein>
<organism evidence="1">
    <name type="scientific">Cupriavidus oxalaticus</name>
    <dbReference type="NCBI Taxonomy" id="96344"/>
    <lineage>
        <taxon>Bacteria</taxon>
        <taxon>Pseudomonadati</taxon>
        <taxon>Pseudomonadota</taxon>
        <taxon>Betaproteobacteria</taxon>
        <taxon>Burkholderiales</taxon>
        <taxon>Burkholderiaceae</taxon>
        <taxon>Cupriavidus</taxon>
    </lineage>
</organism>
<sequence length="28" mass="3149">MKEDGPHRTTHKVCRAVPIVPVRAYTSV</sequence>
<name>A0A375FZT5_9BURK</name>
<dbReference type="AlphaFoldDB" id="A0A375FZT5"/>
<dbReference type="EMBL" id="OGUS01000115">
    <property type="protein sequence ID" value="SPC12624.1"/>
    <property type="molecule type" value="Genomic_DNA"/>
</dbReference>